<organism evidence="3">
    <name type="scientific">mine drainage metagenome</name>
    <dbReference type="NCBI Taxonomy" id="410659"/>
    <lineage>
        <taxon>unclassified sequences</taxon>
        <taxon>metagenomes</taxon>
        <taxon>ecological metagenomes</taxon>
    </lineage>
</organism>
<dbReference type="PROSITE" id="PS50404">
    <property type="entry name" value="GST_NTER"/>
    <property type="match status" value="1"/>
</dbReference>
<reference evidence="3" key="1">
    <citation type="submission" date="2016-10" db="EMBL/GenBank/DDBJ databases">
        <title>Sequence of Gallionella enrichment culture.</title>
        <authorList>
            <person name="Poehlein A."/>
            <person name="Muehling M."/>
            <person name="Daniel R."/>
        </authorList>
    </citation>
    <scope>NUCLEOTIDE SEQUENCE</scope>
</reference>
<dbReference type="EC" id="2.5.1.18" evidence="3"/>
<dbReference type="SFLD" id="SFLDG01150">
    <property type="entry name" value="Main.1:_Beta-like"/>
    <property type="match status" value="1"/>
</dbReference>
<dbReference type="SUPFAM" id="SSF47616">
    <property type="entry name" value="GST C-terminal domain-like"/>
    <property type="match status" value="1"/>
</dbReference>
<gene>
    <name evidence="3" type="primary">gst</name>
    <name evidence="3" type="ORF">GALL_439600</name>
</gene>
<accession>A0A1J5Q316</accession>
<keyword evidence="3" id="KW-0808">Transferase</keyword>
<dbReference type="SFLD" id="SFLDS00019">
    <property type="entry name" value="Glutathione_Transferase_(cytos"/>
    <property type="match status" value="1"/>
</dbReference>
<dbReference type="Pfam" id="PF13409">
    <property type="entry name" value="GST_N_2"/>
    <property type="match status" value="1"/>
</dbReference>
<dbReference type="InterPro" id="IPR004045">
    <property type="entry name" value="Glutathione_S-Trfase_N"/>
</dbReference>
<dbReference type="PANTHER" id="PTHR44051">
    <property type="entry name" value="GLUTATHIONE S-TRANSFERASE-RELATED"/>
    <property type="match status" value="1"/>
</dbReference>
<dbReference type="EMBL" id="MLJW01002524">
    <property type="protein sequence ID" value="OIQ74391.1"/>
    <property type="molecule type" value="Genomic_DNA"/>
</dbReference>
<dbReference type="InterPro" id="IPR036282">
    <property type="entry name" value="Glutathione-S-Trfase_C_sf"/>
</dbReference>
<dbReference type="CDD" id="cd03207">
    <property type="entry name" value="GST_C_8"/>
    <property type="match status" value="1"/>
</dbReference>
<comment type="caution">
    <text evidence="3">The sequence shown here is derived from an EMBL/GenBank/DDBJ whole genome shotgun (WGS) entry which is preliminary data.</text>
</comment>
<dbReference type="Gene3D" id="3.40.30.10">
    <property type="entry name" value="Glutaredoxin"/>
    <property type="match status" value="1"/>
</dbReference>
<sequence length="204" mass="22351">MTDKITFYTNPQSRGRTVRWMLEEIGVPYETVVLDFATTMKAPDYLAINPMGKVPAIRHGKTVVTEVAAILTYLAETFPAAGLVGTDKGAYYRWLYFVAGPLEYAFVDDAMGFAVPADKEGMIGYGTLKRALDTLEGAVTAHTWLAGERFSAADLYAGGLIGWILRSAPLTEFPGIHAYFDRIKMRPALARANNMDNALATQKG</sequence>
<protein>
    <submittedName>
        <fullName evidence="3">Glutathione S-transferase GST-4.5</fullName>
        <ecNumber evidence="3">2.5.1.18</ecNumber>
    </submittedName>
</protein>
<dbReference type="InterPro" id="IPR004046">
    <property type="entry name" value="GST_C"/>
</dbReference>
<dbReference type="Pfam" id="PF00043">
    <property type="entry name" value="GST_C"/>
    <property type="match status" value="1"/>
</dbReference>
<dbReference type="AlphaFoldDB" id="A0A1J5Q316"/>
<dbReference type="Gene3D" id="1.20.1050.10">
    <property type="match status" value="1"/>
</dbReference>
<evidence type="ECO:0000313" key="3">
    <source>
        <dbReference type="EMBL" id="OIQ74391.1"/>
    </source>
</evidence>
<dbReference type="PROSITE" id="PS50405">
    <property type="entry name" value="GST_CTER"/>
    <property type="match status" value="1"/>
</dbReference>
<feature type="domain" description="GST N-terminal" evidence="1">
    <location>
        <begin position="2"/>
        <end position="82"/>
    </location>
</feature>
<dbReference type="CDD" id="cd03046">
    <property type="entry name" value="GST_N_GTT1_like"/>
    <property type="match status" value="1"/>
</dbReference>
<evidence type="ECO:0000259" key="2">
    <source>
        <dbReference type="PROSITE" id="PS50405"/>
    </source>
</evidence>
<dbReference type="InterPro" id="IPR040079">
    <property type="entry name" value="Glutathione_S-Trfase"/>
</dbReference>
<proteinExistence type="predicted"/>
<feature type="domain" description="GST C-terminal" evidence="2">
    <location>
        <begin position="84"/>
        <end position="204"/>
    </location>
</feature>
<dbReference type="InterPro" id="IPR036249">
    <property type="entry name" value="Thioredoxin-like_sf"/>
</dbReference>
<dbReference type="GO" id="GO:0004364">
    <property type="term" value="F:glutathione transferase activity"/>
    <property type="evidence" value="ECO:0007669"/>
    <property type="project" value="UniProtKB-EC"/>
</dbReference>
<dbReference type="SFLD" id="SFLDG00358">
    <property type="entry name" value="Main_(cytGST)"/>
    <property type="match status" value="1"/>
</dbReference>
<dbReference type="PANTHER" id="PTHR44051:SF21">
    <property type="entry name" value="GLUTATHIONE S-TRANSFERASE FAMILY PROTEIN"/>
    <property type="match status" value="1"/>
</dbReference>
<name>A0A1J5Q316_9ZZZZ</name>
<evidence type="ECO:0000259" key="1">
    <source>
        <dbReference type="PROSITE" id="PS50404"/>
    </source>
</evidence>
<dbReference type="SUPFAM" id="SSF52833">
    <property type="entry name" value="Thioredoxin-like"/>
    <property type="match status" value="1"/>
</dbReference>
<dbReference type="InterPro" id="IPR010987">
    <property type="entry name" value="Glutathione-S-Trfase_C-like"/>
</dbReference>